<comment type="similarity">
    <text evidence="2">Belongs to the band 7/mec-2 family.</text>
</comment>
<dbReference type="AlphaFoldDB" id="A0A2A5WY82"/>
<comment type="caution">
    <text evidence="4">The sequence shown here is derived from an EMBL/GenBank/DDBJ whole genome shotgun (WGS) entry which is preliminary data.</text>
</comment>
<dbReference type="PANTHER" id="PTHR43327">
    <property type="entry name" value="STOMATIN-LIKE PROTEIN 2, MITOCHONDRIAL"/>
    <property type="match status" value="1"/>
</dbReference>
<feature type="domain" description="Band 7" evidence="3">
    <location>
        <begin position="12"/>
        <end position="170"/>
    </location>
</feature>
<accession>A0A2A5WY82</accession>
<dbReference type="EMBL" id="NTKD01000004">
    <property type="protein sequence ID" value="PDH41505.1"/>
    <property type="molecule type" value="Genomic_DNA"/>
</dbReference>
<dbReference type="InterPro" id="IPR001107">
    <property type="entry name" value="Band_7"/>
</dbReference>
<sequence length="299" mass="33601">MIILVIAFIFYHLILIVPMREACVIERLGKFRGVLEPGLHLLIPFVDRVAHRHEIREQCLNIPHQSCISRDNIQVDVDGLLYIKVMDPYKASYGIEDYLIAAVNLAQTTVRSEVGKLTLGQTFSEREKLNETIVREIDNASEPWGIKVLRYEVMNITPSVNVIDTLEKQMEAERQKRAEITLANAERDSTINLSEGDRQEAINLSEGERQKRINEAMGRAQEITIVAGATAEGMRLIASAINEPGGMQAMNLELVGSYVDRIDALFKEADISVVPRELARMEGFFEGMDQVSQTMKGGQ</sequence>
<dbReference type="SUPFAM" id="SSF117892">
    <property type="entry name" value="Band 7/SPFH domain"/>
    <property type="match status" value="1"/>
</dbReference>
<dbReference type="PRINTS" id="PR00721">
    <property type="entry name" value="STOMATIN"/>
</dbReference>
<evidence type="ECO:0000256" key="2">
    <source>
        <dbReference type="ARBA" id="ARBA00008164"/>
    </source>
</evidence>
<dbReference type="Proteomes" id="UP000219327">
    <property type="component" value="Unassembled WGS sequence"/>
</dbReference>
<dbReference type="SMART" id="SM00244">
    <property type="entry name" value="PHB"/>
    <property type="match status" value="1"/>
</dbReference>
<evidence type="ECO:0000256" key="1">
    <source>
        <dbReference type="ARBA" id="ARBA00004167"/>
    </source>
</evidence>
<gene>
    <name evidence="4" type="ORF">CNE99_01570</name>
</gene>
<dbReference type="GO" id="GO:0005886">
    <property type="term" value="C:plasma membrane"/>
    <property type="evidence" value="ECO:0007669"/>
    <property type="project" value="UniProtKB-ARBA"/>
</dbReference>
<protein>
    <submittedName>
        <fullName evidence="4">Paraslipin</fullName>
    </submittedName>
</protein>
<dbReference type="CDD" id="cd08829">
    <property type="entry name" value="SPFH_paraslipin"/>
    <property type="match status" value="1"/>
</dbReference>
<dbReference type="Gene3D" id="3.30.479.30">
    <property type="entry name" value="Band 7 domain"/>
    <property type="match status" value="1"/>
</dbReference>
<dbReference type="InterPro" id="IPR032435">
    <property type="entry name" value="STML2-like_C"/>
</dbReference>
<dbReference type="PANTHER" id="PTHR43327:SF10">
    <property type="entry name" value="STOMATIN-LIKE PROTEIN 2, MITOCHONDRIAL"/>
    <property type="match status" value="1"/>
</dbReference>
<comment type="subcellular location">
    <subcellularLocation>
        <location evidence="1">Membrane</location>
        <topology evidence="1">Single-pass membrane protein</topology>
    </subcellularLocation>
</comment>
<reference evidence="4 5" key="1">
    <citation type="submission" date="2017-08" db="EMBL/GenBank/DDBJ databases">
        <title>Fine stratification of microbial communities through a metagenomic profile of the photic zone.</title>
        <authorList>
            <person name="Haro-Moreno J.M."/>
            <person name="Lopez-Perez M."/>
            <person name="De La Torre J."/>
            <person name="Picazo A."/>
            <person name="Camacho A."/>
            <person name="Rodriguez-Valera F."/>
        </authorList>
    </citation>
    <scope>NUCLEOTIDE SEQUENCE [LARGE SCALE GENOMIC DNA]</scope>
    <source>
        <strain evidence="4">MED-G24</strain>
    </source>
</reference>
<dbReference type="Pfam" id="PF01145">
    <property type="entry name" value="Band_7"/>
    <property type="match status" value="1"/>
</dbReference>
<dbReference type="InterPro" id="IPR001972">
    <property type="entry name" value="Stomatin_HflK_fam"/>
</dbReference>
<dbReference type="InterPro" id="IPR050710">
    <property type="entry name" value="Band7/mec-2_domain"/>
</dbReference>
<evidence type="ECO:0000259" key="3">
    <source>
        <dbReference type="SMART" id="SM00244"/>
    </source>
</evidence>
<dbReference type="InterPro" id="IPR036013">
    <property type="entry name" value="Band_7/SPFH_dom_sf"/>
</dbReference>
<name>A0A2A5WY82_9GAMM</name>
<dbReference type="Pfam" id="PF16200">
    <property type="entry name" value="Band_7_C"/>
    <property type="match status" value="1"/>
</dbReference>
<proteinExistence type="inferred from homology"/>
<evidence type="ECO:0000313" key="4">
    <source>
        <dbReference type="EMBL" id="PDH41505.1"/>
    </source>
</evidence>
<organism evidence="4 5">
    <name type="scientific">OM182 bacterium MED-G24</name>
    <dbReference type="NCBI Taxonomy" id="1986255"/>
    <lineage>
        <taxon>Bacteria</taxon>
        <taxon>Pseudomonadati</taxon>
        <taxon>Pseudomonadota</taxon>
        <taxon>Gammaproteobacteria</taxon>
        <taxon>OMG group</taxon>
        <taxon>OM182 clade</taxon>
    </lineage>
</organism>
<dbReference type="FunFam" id="3.30.479.30:FF:000004">
    <property type="entry name" value="Putative membrane protease family, stomatin"/>
    <property type="match status" value="1"/>
</dbReference>
<evidence type="ECO:0000313" key="5">
    <source>
        <dbReference type="Proteomes" id="UP000219327"/>
    </source>
</evidence>
<dbReference type="GO" id="GO:0098552">
    <property type="term" value="C:side of membrane"/>
    <property type="evidence" value="ECO:0007669"/>
    <property type="project" value="UniProtKB-ARBA"/>
</dbReference>